<evidence type="ECO:0000259" key="7">
    <source>
        <dbReference type="Pfam" id="PF07980"/>
    </source>
</evidence>
<gene>
    <name evidence="9" type="ORF">SAMN05421740_110182</name>
</gene>
<dbReference type="InterPro" id="IPR033985">
    <property type="entry name" value="SusD-like_N"/>
</dbReference>
<feature type="domain" description="SusD-like N-terminal" evidence="8">
    <location>
        <begin position="90"/>
        <end position="240"/>
    </location>
</feature>
<name>A0A1H7TBD8_9SPHI</name>
<dbReference type="GO" id="GO:0009279">
    <property type="term" value="C:cell outer membrane"/>
    <property type="evidence" value="ECO:0007669"/>
    <property type="project" value="UniProtKB-SubCell"/>
</dbReference>
<evidence type="ECO:0000256" key="1">
    <source>
        <dbReference type="ARBA" id="ARBA00004442"/>
    </source>
</evidence>
<feature type="signal peptide" evidence="6">
    <location>
        <begin position="1"/>
        <end position="23"/>
    </location>
</feature>
<keyword evidence="4" id="KW-0472">Membrane</keyword>
<dbReference type="Gene3D" id="1.25.40.390">
    <property type="match status" value="1"/>
</dbReference>
<dbReference type="EMBL" id="FNZR01000010">
    <property type="protein sequence ID" value="SEL81714.1"/>
    <property type="molecule type" value="Genomic_DNA"/>
</dbReference>
<dbReference type="RefSeq" id="WP_218145479.1">
    <property type="nucleotide sequence ID" value="NZ_FNZR01000010.1"/>
</dbReference>
<dbReference type="Pfam" id="PF14322">
    <property type="entry name" value="SusD-like_3"/>
    <property type="match status" value="1"/>
</dbReference>
<dbReference type="STRING" id="332977.SAMN05421740_110182"/>
<organism evidence="9 10">
    <name type="scientific">Parapedobacter koreensis</name>
    <dbReference type="NCBI Taxonomy" id="332977"/>
    <lineage>
        <taxon>Bacteria</taxon>
        <taxon>Pseudomonadati</taxon>
        <taxon>Bacteroidota</taxon>
        <taxon>Sphingobacteriia</taxon>
        <taxon>Sphingobacteriales</taxon>
        <taxon>Sphingobacteriaceae</taxon>
        <taxon>Parapedobacter</taxon>
    </lineage>
</organism>
<keyword evidence="3 6" id="KW-0732">Signal</keyword>
<dbReference type="PROSITE" id="PS51257">
    <property type="entry name" value="PROKAR_LIPOPROTEIN"/>
    <property type="match status" value="1"/>
</dbReference>
<dbReference type="Proteomes" id="UP000198916">
    <property type="component" value="Unassembled WGS sequence"/>
</dbReference>
<evidence type="ECO:0000256" key="4">
    <source>
        <dbReference type="ARBA" id="ARBA00023136"/>
    </source>
</evidence>
<proteinExistence type="inferred from homology"/>
<evidence type="ECO:0000313" key="10">
    <source>
        <dbReference type="Proteomes" id="UP000198916"/>
    </source>
</evidence>
<evidence type="ECO:0000259" key="8">
    <source>
        <dbReference type="Pfam" id="PF14322"/>
    </source>
</evidence>
<accession>A0A1H7TBD8</accession>
<evidence type="ECO:0000256" key="5">
    <source>
        <dbReference type="ARBA" id="ARBA00023237"/>
    </source>
</evidence>
<sequence length="495" mass="55123">MMKKSIYIGVLALALTTVATSCSDEYLETTPTHQVSTASAFATVDNAWAALNGIHRTLYTRVLGQQQQGGQSGNMLQMDVLGEDLVFVTSASQWLLAEYQWLGHINPTHRSVEYNYQFYYIIIGNVNMILANIDGAAGSEADKNYIKGQAFAYRAWSYYQMVQLFGERYVGGSANNGLGVSLVLTPGLEAIPRNTVEEVYTQINADLDQAISLLEGYDRGTDKSQLNSNVAKGLKARVALTQQNYPVAATYAREARAGFPLMSAAEYLSGFNNYSVGEWMWGSRMTADQVDTWASFFAHMSINFSSTIIRTSPKVMYSVLYDQISDTDIRKQLWDPTGANVTDFPLPLPTFTRHPYLSRKFSVVNESSSMGDVPYMRAAEMYLIEAEALARSGNEQAADVLYEYAVVRDPAYTRSTNTGQALVDEILIQRRSELWGEGFRFYDLKRTNTPLVRAGNHSATYAVTINVPTGDIRWQFLIPQDEINNSNGVVTQNPQ</sequence>
<dbReference type="InterPro" id="IPR012944">
    <property type="entry name" value="SusD_RagB_dom"/>
</dbReference>
<dbReference type="SUPFAM" id="SSF48452">
    <property type="entry name" value="TPR-like"/>
    <property type="match status" value="1"/>
</dbReference>
<keyword evidence="10" id="KW-1185">Reference proteome</keyword>
<evidence type="ECO:0000256" key="6">
    <source>
        <dbReference type="SAM" id="SignalP"/>
    </source>
</evidence>
<evidence type="ECO:0000256" key="2">
    <source>
        <dbReference type="ARBA" id="ARBA00006275"/>
    </source>
</evidence>
<protein>
    <submittedName>
        <fullName evidence="9">SusD family protein</fullName>
    </submittedName>
</protein>
<comment type="subcellular location">
    <subcellularLocation>
        <location evidence="1">Cell outer membrane</location>
    </subcellularLocation>
</comment>
<comment type="similarity">
    <text evidence="2">Belongs to the SusD family.</text>
</comment>
<keyword evidence="5" id="KW-0998">Cell outer membrane</keyword>
<dbReference type="InterPro" id="IPR011990">
    <property type="entry name" value="TPR-like_helical_dom_sf"/>
</dbReference>
<dbReference type="Pfam" id="PF07980">
    <property type="entry name" value="SusD_RagB"/>
    <property type="match status" value="1"/>
</dbReference>
<feature type="domain" description="RagB/SusD" evidence="7">
    <location>
        <begin position="267"/>
        <end position="494"/>
    </location>
</feature>
<evidence type="ECO:0000313" key="9">
    <source>
        <dbReference type="EMBL" id="SEL81714.1"/>
    </source>
</evidence>
<feature type="chain" id="PRO_5011548107" evidence="6">
    <location>
        <begin position="24"/>
        <end position="495"/>
    </location>
</feature>
<evidence type="ECO:0000256" key="3">
    <source>
        <dbReference type="ARBA" id="ARBA00022729"/>
    </source>
</evidence>
<dbReference type="AlphaFoldDB" id="A0A1H7TBD8"/>
<reference evidence="10" key="1">
    <citation type="submission" date="2016-10" db="EMBL/GenBank/DDBJ databases">
        <authorList>
            <person name="Varghese N."/>
            <person name="Submissions S."/>
        </authorList>
    </citation>
    <scope>NUCLEOTIDE SEQUENCE [LARGE SCALE GENOMIC DNA]</scope>
    <source>
        <strain evidence="10">Jip14</strain>
    </source>
</reference>